<keyword evidence="3" id="KW-0597">Phosphoprotein</keyword>
<organism evidence="9 10">
    <name type="scientific">Salinirubellus salinus</name>
    <dbReference type="NCBI Taxonomy" id="1364945"/>
    <lineage>
        <taxon>Archaea</taxon>
        <taxon>Methanobacteriati</taxon>
        <taxon>Methanobacteriota</taxon>
        <taxon>Stenosarchaea group</taxon>
        <taxon>Halobacteria</taxon>
        <taxon>Halobacteriales</taxon>
        <taxon>Natronomonadaceae</taxon>
        <taxon>Salinirubellus</taxon>
    </lineage>
</organism>
<evidence type="ECO:0000256" key="6">
    <source>
        <dbReference type="ARBA" id="ARBA00023012"/>
    </source>
</evidence>
<dbReference type="PANTHER" id="PTHR43711">
    <property type="entry name" value="TWO-COMPONENT HISTIDINE KINASE"/>
    <property type="match status" value="1"/>
</dbReference>
<dbReference type="Gene3D" id="1.10.287.130">
    <property type="match status" value="1"/>
</dbReference>
<keyword evidence="6" id="KW-0902">Two-component regulatory system</keyword>
<feature type="region of interest" description="Disordered" evidence="7">
    <location>
        <begin position="62"/>
        <end position="85"/>
    </location>
</feature>
<dbReference type="SUPFAM" id="SSF55781">
    <property type="entry name" value="GAF domain-like"/>
    <property type="match status" value="1"/>
</dbReference>
<dbReference type="InterPro" id="IPR003018">
    <property type="entry name" value="GAF"/>
</dbReference>
<protein>
    <recommendedName>
        <fullName evidence="2">histidine kinase</fullName>
        <ecNumber evidence="2">2.7.13.3</ecNumber>
    </recommendedName>
</protein>
<dbReference type="InterPro" id="IPR005467">
    <property type="entry name" value="His_kinase_dom"/>
</dbReference>
<dbReference type="RefSeq" id="WP_260593211.1">
    <property type="nucleotide sequence ID" value="NZ_CP104003.1"/>
</dbReference>
<keyword evidence="10" id="KW-1185">Reference proteome</keyword>
<dbReference type="PROSITE" id="PS50109">
    <property type="entry name" value="HIS_KIN"/>
    <property type="match status" value="1"/>
</dbReference>
<dbReference type="InterPro" id="IPR003594">
    <property type="entry name" value="HATPase_dom"/>
</dbReference>
<dbReference type="Proteomes" id="UP001057580">
    <property type="component" value="Chromosome"/>
</dbReference>
<dbReference type="InterPro" id="IPR003661">
    <property type="entry name" value="HisK_dim/P_dom"/>
</dbReference>
<dbReference type="Gene3D" id="3.30.450.40">
    <property type="match status" value="1"/>
</dbReference>
<dbReference type="EMBL" id="CP104003">
    <property type="protein sequence ID" value="UWM54217.1"/>
    <property type="molecule type" value="Genomic_DNA"/>
</dbReference>
<reference evidence="9" key="1">
    <citation type="submission" date="2022-09" db="EMBL/GenBank/DDBJ databases">
        <title>Diverse halophilic archaea isolated from saline environments.</title>
        <authorList>
            <person name="Cui H.-L."/>
        </authorList>
    </citation>
    <scope>NUCLEOTIDE SEQUENCE</scope>
    <source>
        <strain evidence="9">ZS-35-S2</strain>
    </source>
</reference>
<dbReference type="GeneID" id="74944582"/>
<dbReference type="SUPFAM" id="SSF47384">
    <property type="entry name" value="Homodimeric domain of signal transducing histidine kinase"/>
    <property type="match status" value="1"/>
</dbReference>
<evidence type="ECO:0000313" key="10">
    <source>
        <dbReference type="Proteomes" id="UP001057580"/>
    </source>
</evidence>
<evidence type="ECO:0000256" key="4">
    <source>
        <dbReference type="ARBA" id="ARBA00022679"/>
    </source>
</evidence>
<evidence type="ECO:0000256" key="3">
    <source>
        <dbReference type="ARBA" id="ARBA00022553"/>
    </source>
</evidence>
<evidence type="ECO:0000256" key="2">
    <source>
        <dbReference type="ARBA" id="ARBA00012438"/>
    </source>
</evidence>
<dbReference type="PANTHER" id="PTHR43711:SF1">
    <property type="entry name" value="HISTIDINE KINASE 1"/>
    <property type="match status" value="1"/>
</dbReference>
<dbReference type="CDD" id="cd00082">
    <property type="entry name" value="HisKA"/>
    <property type="match status" value="1"/>
</dbReference>
<dbReference type="Gene3D" id="3.30.565.10">
    <property type="entry name" value="Histidine kinase-like ATPase, C-terminal domain"/>
    <property type="match status" value="1"/>
</dbReference>
<dbReference type="GO" id="GO:0000155">
    <property type="term" value="F:phosphorelay sensor kinase activity"/>
    <property type="evidence" value="ECO:0007669"/>
    <property type="project" value="InterPro"/>
</dbReference>
<keyword evidence="4" id="KW-0808">Transferase</keyword>
<accession>A0A9E7R2A3</accession>
<keyword evidence="5 9" id="KW-0418">Kinase</keyword>
<dbReference type="InterPro" id="IPR004358">
    <property type="entry name" value="Sig_transdc_His_kin-like_C"/>
</dbReference>
<evidence type="ECO:0000313" key="9">
    <source>
        <dbReference type="EMBL" id="UWM54217.1"/>
    </source>
</evidence>
<evidence type="ECO:0000259" key="8">
    <source>
        <dbReference type="PROSITE" id="PS50109"/>
    </source>
</evidence>
<dbReference type="InterPro" id="IPR036890">
    <property type="entry name" value="HATPase_C_sf"/>
</dbReference>
<sequence length="383" mass="41563">MERERRVLRALHGATRDLMSATDERCIASRAVDAASEVLGFEGTGVRLHDADRDHLVSASVGGEASTGLDGRPPFPVDDSPHGEAFRTGETVLHEVAPDSPYGLDAFEHTMYVPLGDHGVLSVGRRTGQFTREEVTRAELLGRNVTAALDRAERERRLRERERRLERERGRLDEFAGVVSHDLRNPLGVAIGRVELARELATDEVDEHLAAVERAHDRMDERIEEVLALAREGRVVGEPRPVDLAGAARAAWRAVGDAGDRATLVGADRLPTVEGDGERLRALFENLFRNALDHARGDGDPLTVTVGPFADGDGFYVADDGAGIPSERRETVFRSGVTTREDGTGFGLAIVRSIAEAHGWTVSVTESDDGGARFEVREASTAA</sequence>
<dbReference type="PRINTS" id="PR00344">
    <property type="entry name" value="BCTRLSENSOR"/>
</dbReference>
<dbReference type="CDD" id="cd00075">
    <property type="entry name" value="HATPase"/>
    <property type="match status" value="1"/>
</dbReference>
<evidence type="ECO:0000256" key="7">
    <source>
        <dbReference type="SAM" id="MobiDB-lite"/>
    </source>
</evidence>
<evidence type="ECO:0000256" key="1">
    <source>
        <dbReference type="ARBA" id="ARBA00000085"/>
    </source>
</evidence>
<dbReference type="InterPro" id="IPR036097">
    <property type="entry name" value="HisK_dim/P_sf"/>
</dbReference>
<dbReference type="InterPro" id="IPR029016">
    <property type="entry name" value="GAF-like_dom_sf"/>
</dbReference>
<dbReference type="SMART" id="SM00065">
    <property type="entry name" value="GAF"/>
    <property type="match status" value="1"/>
</dbReference>
<dbReference type="KEGG" id="ssai:N0B31_19130"/>
<dbReference type="Pfam" id="PF00512">
    <property type="entry name" value="HisKA"/>
    <property type="match status" value="1"/>
</dbReference>
<evidence type="ECO:0000256" key="5">
    <source>
        <dbReference type="ARBA" id="ARBA00022777"/>
    </source>
</evidence>
<dbReference type="SUPFAM" id="SSF55874">
    <property type="entry name" value="ATPase domain of HSP90 chaperone/DNA topoisomerase II/histidine kinase"/>
    <property type="match status" value="1"/>
</dbReference>
<dbReference type="Pfam" id="PF13185">
    <property type="entry name" value="GAF_2"/>
    <property type="match status" value="1"/>
</dbReference>
<dbReference type="InterPro" id="IPR050736">
    <property type="entry name" value="Sensor_HK_Regulatory"/>
</dbReference>
<gene>
    <name evidence="9" type="ORF">N0B31_19130</name>
</gene>
<dbReference type="Pfam" id="PF02518">
    <property type="entry name" value="HATPase_c"/>
    <property type="match status" value="1"/>
</dbReference>
<feature type="domain" description="Histidine kinase" evidence="8">
    <location>
        <begin position="178"/>
        <end position="382"/>
    </location>
</feature>
<name>A0A9E7R2A3_9EURY</name>
<proteinExistence type="predicted"/>
<dbReference type="SMART" id="SM00387">
    <property type="entry name" value="HATPase_c"/>
    <property type="match status" value="1"/>
</dbReference>
<comment type="catalytic activity">
    <reaction evidence="1">
        <text>ATP + protein L-histidine = ADP + protein N-phospho-L-histidine.</text>
        <dbReference type="EC" id="2.7.13.3"/>
    </reaction>
</comment>
<dbReference type="EC" id="2.7.13.3" evidence="2"/>
<dbReference type="AlphaFoldDB" id="A0A9E7R2A3"/>
<dbReference type="SMART" id="SM00388">
    <property type="entry name" value="HisKA"/>
    <property type="match status" value="1"/>
</dbReference>